<dbReference type="RefSeq" id="WP_072406333.1">
    <property type="nucleotide sequence ID" value="NZ_FPKW01000001.1"/>
</dbReference>
<organism evidence="1 2">
    <name type="scientific">Chryseobacterium limigenitum</name>
    <dbReference type="NCBI Taxonomy" id="1612149"/>
    <lineage>
        <taxon>Bacteria</taxon>
        <taxon>Pseudomonadati</taxon>
        <taxon>Bacteroidota</taxon>
        <taxon>Flavobacteriia</taxon>
        <taxon>Flavobacteriales</taxon>
        <taxon>Weeksellaceae</taxon>
        <taxon>Chryseobacterium group</taxon>
        <taxon>Chryseobacterium</taxon>
    </lineage>
</organism>
<dbReference type="EMBL" id="FPKW01000001">
    <property type="protein sequence ID" value="SFZ90089.1"/>
    <property type="molecule type" value="Genomic_DNA"/>
</dbReference>
<dbReference type="STRING" id="1612149.SAMN05216324_101205"/>
<dbReference type="OrthoDB" id="1251794at2"/>
<name>A0A1K2ICG3_9FLAO</name>
<gene>
    <name evidence="1" type="ORF">SAMN05216324_101205</name>
</gene>
<evidence type="ECO:0000313" key="2">
    <source>
        <dbReference type="Proteomes" id="UP000182034"/>
    </source>
</evidence>
<sequence length="165" mass="18993">MSTIKIDGDFIRVEAVLADISNNNPFNFRRAEIINIEEPEKSLKGIVINVSNDNLGSPCITPGIENITYNFMFKNDLNWKSGDYVRISFLNEVDYREFDRLLPYFEARLRKFGYDPTDEQTFSDYSKAWCKVKPAMLIDDICKDALVPIPRQTQDGGVVRVEELP</sequence>
<evidence type="ECO:0000313" key="1">
    <source>
        <dbReference type="EMBL" id="SFZ90089.1"/>
    </source>
</evidence>
<protein>
    <submittedName>
        <fullName evidence="1">Uncharacterized protein</fullName>
    </submittedName>
</protein>
<proteinExistence type="predicted"/>
<reference evidence="2" key="1">
    <citation type="submission" date="2016-10" db="EMBL/GenBank/DDBJ databases">
        <authorList>
            <person name="Varghese N."/>
            <person name="Submissions S."/>
        </authorList>
    </citation>
    <scope>NUCLEOTIDE SEQUENCE [LARGE SCALE GENOMIC DNA]</scope>
    <source>
        <strain evidence="2">SUR2</strain>
    </source>
</reference>
<accession>A0A1K2ICG3</accession>
<dbReference type="AlphaFoldDB" id="A0A1K2ICG3"/>
<keyword evidence="2" id="KW-1185">Reference proteome</keyword>
<dbReference type="Proteomes" id="UP000182034">
    <property type="component" value="Unassembled WGS sequence"/>
</dbReference>